<gene>
    <name evidence="1" type="primary">Contig16557.g17631</name>
    <name evidence="1" type="ORF">STYLEM_19010</name>
</gene>
<protein>
    <submittedName>
        <fullName evidence="1">Uncharacterized protein</fullName>
    </submittedName>
</protein>
<dbReference type="InParanoid" id="A0A078B5U5"/>
<proteinExistence type="predicted"/>
<reference evidence="1 2" key="1">
    <citation type="submission" date="2014-06" db="EMBL/GenBank/DDBJ databases">
        <authorList>
            <person name="Swart Estienne"/>
        </authorList>
    </citation>
    <scope>NUCLEOTIDE SEQUENCE [LARGE SCALE GENOMIC DNA]</scope>
    <source>
        <strain evidence="1 2">130c</strain>
    </source>
</reference>
<name>A0A078B5U5_STYLE</name>
<sequence>MIFRKIFKQGITHWLGEDSKGFICASISIEEIVWWGDRPNLEFQRINTRLIKWKSIKKDCILLGLWDQKNMGLLMQTGYRTQLTELQDISRGAGVMFICDHEGKQFIRDP</sequence>
<dbReference type="AlphaFoldDB" id="A0A078B5U5"/>
<accession>A0A078B5U5</accession>
<organism evidence="1 2">
    <name type="scientific">Stylonychia lemnae</name>
    <name type="common">Ciliate</name>
    <dbReference type="NCBI Taxonomy" id="5949"/>
    <lineage>
        <taxon>Eukaryota</taxon>
        <taxon>Sar</taxon>
        <taxon>Alveolata</taxon>
        <taxon>Ciliophora</taxon>
        <taxon>Intramacronucleata</taxon>
        <taxon>Spirotrichea</taxon>
        <taxon>Stichotrichia</taxon>
        <taxon>Sporadotrichida</taxon>
        <taxon>Oxytrichidae</taxon>
        <taxon>Stylonychinae</taxon>
        <taxon>Stylonychia</taxon>
    </lineage>
</organism>
<dbReference type="Proteomes" id="UP000039865">
    <property type="component" value="Unassembled WGS sequence"/>
</dbReference>
<keyword evidence="2" id="KW-1185">Reference proteome</keyword>
<evidence type="ECO:0000313" key="2">
    <source>
        <dbReference type="Proteomes" id="UP000039865"/>
    </source>
</evidence>
<evidence type="ECO:0000313" key="1">
    <source>
        <dbReference type="EMBL" id="CDW89870.1"/>
    </source>
</evidence>
<dbReference type="EMBL" id="CCKQ01017943">
    <property type="protein sequence ID" value="CDW89870.1"/>
    <property type="molecule type" value="Genomic_DNA"/>
</dbReference>